<evidence type="ECO:0000256" key="4">
    <source>
        <dbReference type="ARBA" id="ARBA00023136"/>
    </source>
</evidence>
<protein>
    <submittedName>
        <fullName evidence="7">RDD family protein</fullName>
    </submittedName>
</protein>
<evidence type="ECO:0000313" key="7">
    <source>
        <dbReference type="EMBL" id="MDK4335882.1"/>
    </source>
</evidence>
<evidence type="ECO:0000256" key="2">
    <source>
        <dbReference type="ARBA" id="ARBA00022692"/>
    </source>
</evidence>
<feature type="transmembrane region" description="Helical" evidence="5">
    <location>
        <begin position="49"/>
        <end position="66"/>
    </location>
</feature>
<keyword evidence="3 5" id="KW-1133">Transmembrane helix</keyword>
<dbReference type="Pfam" id="PF06271">
    <property type="entry name" value="RDD"/>
    <property type="match status" value="1"/>
</dbReference>
<accession>A0AAP4C0W5</accession>
<evidence type="ECO:0000313" key="8">
    <source>
        <dbReference type="Proteomes" id="UP001230317"/>
    </source>
</evidence>
<dbReference type="GO" id="GO:0016020">
    <property type="term" value="C:membrane"/>
    <property type="evidence" value="ECO:0007669"/>
    <property type="project" value="UniProtKB-SubCell"/>
</dbReference>
<dbReference type="EMBL" id="JASNVU010000016">
    <property type="protein sequence ID" value="MDK4335882.1"/>
    <property type="molecule type" value="Genomic_DNA"/>
</dbReference>
<evidence type="ECO:0000256" key="1">
    <source>
        <dbReference type="ARBA" id="ARBA00004141"/>
    </source>
</evidence>
<dbReference type="AlphaFoldDB" id="A0AAP4C0W5"/>
<dbReference type="Proteomes" id="UP001230317">
    <property type="component" value="Unassembled WGS sequence"/>
</dbReference>
<reference evidence="7" key="1">
    <citation type="submission" date="2023-05" db="EMBL/GenBank/DDBJ databases">
        <title>Metabolic capabilities are highly conserved among human nasal-associated Corynebacterium species in pangenomic analyses.</title>
        <authorList>
            <person name="Tran T.H."/>
            <person name="Roberts A.Q."/>
            <person name="Escapa I.F."/>
            <person name="Gao W."/>
            <person name="Conlan S."/>
            <person name="Kong H."/>
            <person name="Segre J.A."/>
            <person name="Kelly M.S."/>
            <person name="Lemon K.P."/>
        </authorList>
    </citation>
    <scope>NUCLEOTIDE SEQUENCE</scope>
    <source>
        <strain evidence="7">KPL2618</strain>
    </source>
</reference>
<keyword evidence="4 5" id="KW-0472">Membrane</keyword>
<comment type="caution">
    <text evidence="7">The sequence shown here is derived from an EMBL/GenBank/DDBJ whole genome shotgun (WGS) entry which is preliminary data.</text>
</comment>
<sequence length="155" mass="17226">MIAERLGVFLRRAVAWWIDAFLVAAIVTVVRWVINALADAPLSGRPEEIYEAAALAVVFYIYRVWVETKKSTSLGKWSMQLEIIPARSPFVTACLRNSWLLLTPLTLTGWNIDGIILAILGLSVLAIGQTPFDLLAGCLVEKRPQEDSTAMRGQR</sequence>
<proteinExistence type="predicted"/>
<dbReference type="RefSeq" id="WP_284642656.1">
    <property type="nucleotide sequence ID" value="NZ_JASNVU010000016.1"/>
</dbReference>
<organism evidence="7 8">
    <name type="scientific">Corynebacterium accolens</name>
    <dbReference type="NCBI Taxonomy" id="38284"/>
    <lineage>
        <taxon>Bacteria</taxon>
        <taxon>Bacillati</taxon>
        <taxon>Actinomycetota</taxon>
        <taxon>Actinomycetes</taxon>
        <taxon>Mycobacteriales</taxon>
        <taxon>Corynebacteriaceae</taxon>
        <taxon>Corynebacterium</taxon>
    </lineage>
</organism>
<evidence type="ECO:0000256" key="3">
    <source>
        <dbReference type="ARBA" id="ARBA00022989"/>
    </source>
</evidence>
<name>A0AAP4C0W5_9CORY</name>
<feature type="domain" description="RDD" evidence="6">
    <location>
        <begin position="9"/>
        <end position="136"/>
    </location>
</feature>
<evidence type="ECO:0000256" key="5">
    <source>
        <dbReference type="SAM" id="Phobius"/>
    </source>
</evidence>
<evidence type="ECO:0000259" key="6">
    <source>
        <dbReference type="Pfam" id="PF06271"/>
    </source>
</evidence>
<dbReference type="InterPro" id="IPR010432">
    <property type="entry name" value="RDD"/>
</dbReference>
<gene>
    <name evidence="7" type="ORF">QPX58_10760</name>
</gene>
<keyword evidence="2 5" id="KW-0812">Transmembrane</keyword>
<feature type="transmembrane region" description="Helical" evidence="5">
    <location>
        <begin position="14"/>
        <end position="34"/>
    </location>
</feature>
<comment type="subcellular location">
    <subcellularLocation>
        <location evidence="1">Membrane</location>
        <topology evidence="1">Multi-pass membrane protein</topology>
    </subcellularLocation>
</comment>